<reference evidence="9 10" key="2">
    <citation type="journal article" date="2010" name="BMC Genomics">
        <title>The genome of Geobacter bemidjiensis, exemplar for the subsurface clade of Geobacter species that predominate in Fe(III)-reducing subsurface environments.</title>
        <authorList>
            <person name="Aklujkar M."/>
            <person name="Young N.D."/>
            <person name="Holmes D."/>
            <person name="Chavan M."/>
            <person name="Risso C."/>
            <person name="Kiss H.E."/>
            <person name="Han C.S."/>
            <person name="Land M.L."/>
            <person name="Lovley D.R."/>
        </authorList>
    </citation>
    <scope>NUCLEOTIDE SEQUENCE [LARGE SCALE GENOMIC DNA]</scope>
    <source>
        <strain evidence="10">ATCC BAA-1014 / DSM 16622 / JCM 12645 / Bem</strain>
    </source>
</reference>
<dbReference type="STRING" id="404380.Gbem_1730"/>
<feature type="transmembrane region" description="Helical" evidence="7">
    <location>
        <begin position="103"/>
        <end position="122"/>
    </location>
</feature>
<gene>
    <name evidence="9" type="ordered locus">Gbem_1730</name>
</gene>
<dbReference type="CDD" id="cd06261">
    <property type="entry name" value="TM_PBP2"/>
    <property type="match status" value="1"/>
</dbReference>
<evidence type="ECO:0000259" key="8">
    <source>
        <dbReference type="PROSITE" id="PS50928"/>
    </source>
</evidence>
<feature type="transmembrane region" description="Helical" evidence="7">
    <location>
        <begin position="229"/>
        <end position="250"/>
    </location>
</feature>
<dbReference type="eggNOG" id="COG0600">
    <property type="taxonomic scope" value="Bacteria"/>
</dbReference>
<dbReference type="SUPFAM" id="SSF161098">
    <property type="entry name" value="MetI-like"/>
    <property type="match status" value="1"/>
</dbReference>
<feature type="domain" description="ABC transmembrane type-1" evidence="8">
    <location>
        <begin position="95"/>
        <end position="279"/>
    </location>
</feature>
<feature type="transmembrane region" description="Helical" evidence="7">
    <location>
        <begin position="49"/>
        <end position="66"/>
    </location>
</feature>
<dbReference type="RefSeq" id="WP_012530162.1">
    <property type="nucleotide sequence ID" value="NC_011146.1"/>
</dbReference>
<evidence type="ECO:0000313" key="9">
    <source>
        <dbReference type="EMBL" id="ACH38746.1"/>
    </source>
</evidence>
<dbReference type="PROSITE" id="PS50928">
    <property type="entry name" value="ABC_TM1"/>
    <property type="match status" value="1"/>
</dbReference>
<feature type="transmembrane region" description="Helical" evidence="7">
    <location>
        <begin position="262"/>
        <end position="283"/>
    </location>
</feature>
<dbReference type="PANTHER" id="PTHR30151:SF16">
    <property type="entry name" value="ABC TRANSPORTER PERMEASE PROTEIN"/>
    <property type="match status" value="1"/>
</dbReference>
<evidence type="ECO:0000313" key="10">
    <source>
        <dbReference type="Proteomes" id="UP000008825"/>
    </source>
</evidence>
<dbReference type="Gene3D" id="1.10.3720.10">
    <property type="entry name" value="MetI-like"/>
    <property type="match status" value="1"/>
</dbReference>
<dbReference type="AlphaFoldDB" id="B5EA40"/>
<evidence type="ECO:0000256" key="2">
    <source>
        <dbReference type="ARBA" id="ARBA00022448"/>
    </source>
</evidence>
<dbReference type="GO" id="GO:0005886">
    <property type="term" value="C:plasma membrane"/>
    <property type="evidence" value="ECO:0007669"/>
    <property type="project" value="UniProtKB-SubCell"/>
</dbReference>
<evidence type="ECO:0000256" key="1">
    <source>
        <dbReference type="ARBA" id="ARBA00004651"/>
    </source>
</evidence>
<evidence type="ECO:0000256" key="6">
    <source>
        <dbReference type="ARBA" id="ARBA00023136"/>
    </source>
</evidence>
<dbReference type="EMBL" id="CP001124">
    <property type="protein sequence ID" value="ACH38746.1"/>
    <property type="molecule type" value="Genomic_DNA"/>
</dbReference>
<feature type="transmembrane region" description="Helical" evidence="7">
    <location>
        <begin position="143"/>
        <end position="169"/>
    </location>
</feature>
<keyword evidence="6 7" id="KW-0472">Membrane</keyword>
<sequence>MEQSDTIALAPAAQVLAQRAPGPVVVEVEAARPLSPAERLWNVAALRKLLLLSLLLALWQVYAVTLDKPLLFPTLDDTLAALWNGILHGELLGRVGHSLRTLVTGYAIGATLAALLAVAAYSTRFGNDLMEILTATFNPLPPIALLPVSLIWFGLGQASIVFVLVHAVLWPMALNAHTGFTGITPTIRMVGRNYGLTGWRFAWRILFPAAFPQLLTGLKIGWAFGWRSLIAAELVYGVSSGSGGIGWFIYENKNQLETASVFAGLLTIILIGLAVENLLFAGIERRTVLRWGMKH</sequence>
<dbReference type="Proteomes" id="UP000008825">
    <property type="component" value="Chromosome"/>
</dbReference>
<evidence type="ECO:0000256" key="5">
    <source>
        <dbReference type="ARBA" id="ARBA00022989"/>
    </source>
</evidence>
<dbReference type="KEGG" id="gbm:Gbem_1730"/>
<dbReference type="InterPro" id="IPR035906">
    <property type="entry name" value="MetI-like_sf"/>
</dbReference>
<keyword evidence="5 7" id="KW-1133">Transmembrane helix</keyword>
<keyword evidence="2 7" id="KW-0813">Transport</keyword>
<dbReference type="Pfam" id="PF00528">
    <property type="entry name" value="BPD_transp_1"/>
    <property type="match status" value="1"/>
</dbReference>
<dbReference type="HOGENOM" id="CLU_046113_1_4_7"/>
<name>B5EA40_CITBB</name>
<proteinExistence type="inferred from homology"/>
<reference evidence="9 10" key="1">
    <citation type="submission" date="2008-07" db="EMBL/GenBank/DDBJ databases">
        <title>Complete sequence of Geobacter bemidjiensis BEM.</title>
        <authorList>
            <consortium name="US DOE Joint Genome Institute"/>
            <person name="Lucas S."/>
            <person name="Copeland A."/>
            <person name="Lapidus A."/>
            <person name="Glavina del Rio T."/>
            <person name="Dalin E."/>
            <person name="Tice H."/>
            <person name="Bruce D."/>
            <person name="Goodwin L."/>
            <person name="Pitluck S."/>
            <person name="Kiss H."/>
            <person name="Brettin T."/>
            <person name="Detter J.C."/>
            <person name="Han C."/>
            <person name="Kuske C.R."/>
            <person name="Schmutz J."/>
            <person name="Larimer F."/>
            <person name="Land M."/>
            <person name="Hauser L."/>
            <person name="Kyrpides N."/>
            <person name="Lykidis A."/>
            <person name="Lovley D."/>
            <person name="Richardson P."/>
        </authorList>
    </citation>
    <scope>NUCLEOTIDE SEQUENCE [LARGE SCALE GENOMIC DNA]</scope>
    <source>
        <strain evidence="10">ATCC BAA-1014 / DSM 16622 / JCM 12645 / Bem</strain>
    </source>
</reference>
<dbReference type="PANTHER" id="PTHR30151">
    <property type="entry name" value="ALKANE SULFONATE ABC TRANSPORTER-RELATED, MEMBRANE SUBUNIT"/>
    <property type="match status" value="1"/>
</dbReference>
<dbReference type="OrthoDB" id="5322475at2"/>
<evidence type="ECO:0000256" key="3">
    <source>
        <dbReference type="ARBA" id="ARBA00022475"/>
    </source>
</evidence>
<dbReference type="GO" id="GO:0055085">
    <property type="term" value="P:transmembrane transport"/>
    <property type="evidence" value="ECO:0007669"/>
    <property type="project" value="InterPro"/>
</dbReference>
<evidence type="ECO:0000256" key="7">
    <source>
        <dbReference type="RuleBase" id="RU363032"/>
    </source>
</evidence>
<keyword evidence="10" id="KW-1185">Reference proteome</keyword>
<comment type="subcellular location">
    <subcellularLocation>
        <location evidence="1 7">Cell membrane</location>
        <topology evidence="1 7">Multi-pass membrane protein</topology>
    </subcellularLocation>
</comment>
<accession>B5EA40</accession>
<keyword evidence="4 7" id="KW-0812">Transmembrane</keyword>
<protein>
    <submittedName>
        <fullName evidence="9">ABC transporter, membrane protein</fullName>
    </submittedName>
</protein>
<organism evidence="9 10">
    <name type="scientific">Citrifermentans bemidjiense (strain ATCC BAA-1014 / DSM 16622 / JCM 12645 / Bem)</name>
    <name type="common">Geobacter bemidjiensis</name>
    <dbReference type="NCBI Taxonomy" id="404380"/>
    <lineage>
        <taxon>Bacteria</taxon>
        <taxon>Pseudomonadati</taxon>
        <taxon>Thermodesulfobacteriota</taxon>
        <taxon>Desulfuromonadia</taxon>
        <taxon>Geobacterales</taxon>
        <taxon>Geobacteraceae</taxon>
        <taxon>Citrifermentans</taxon>
    </lineage>
</organism>
<comment type="similarity">
    <text evidence="7">Belongs to the binding-protein-dependent transport system permease family.</text>
</comment>
<evidence type="ECO:0000256" key="4">
    <source>
        <dbReference type="ARBA" id="ARBA00022692"/>
    </source>
</evidence>
<dbReference type="InterPro" id="IPR000515">
    <property type="entry name" value="MetI-like"/>
</dbReference>
<keyword evidence="3" id="KW-1003">Cell membrane</keyword>
<feature type="transmembrane region" description="Helical" evidence="7">
    <location>
        <begin position="201"/>
        <end position="222"/>
    </location>
</feature>